<proteinExistence type="predicted"/>
<dbReference type="Proteomes" id="UP001066276">
    <property type="component" value="Chromosome 11"/>
</dbReference>
<evidence type="ECO:0000256" key="1">
    <source>
        <dbReference type="SAM" id="MobiDB-lite"/>
    </source>
</evidence>
<reference evidence="2" key="1">
    <citation type="journal article" date="2022" name="bioRxiv">
        <title>Sequencing and chromosome-scale assembly of the giantPleurodeles waltlgenome.</title>
        <authorList>
            <person name="Brown T."/>
            <person name="Elewa A."/>
            <person name="Iarovenko S."/>
            <person name="Subramanian E."/>
            <person name="Araus A.J."/>
            <person name="Petzold A."/>
            <person name="Susuki M."/>
            <person name="Suzuki K.-i.T."/>
            <person name="Hayashi T."/>
            <person name="Toyoda A."/>
            <person name="Oliveira C."/>
            <person name="Osipova E."/>
            <person name="Leigh N.D."/>
            <person name="Simon A."/>
            <person name="Yun M.H."/>
        </authorList>
    </citation>
    <scope>NUCLEOTIDE SEQUENCE</scope>
    <source>
        <strain evidence="2">20211129_DDA</strain>
        <tissue evidence="2">Liver</tissue>
    </source>
</reference>
<comment type="caution">
    <text evidence="2">The sequence shown here is derived from an EMBL/GenBank/DDBJ whole genome shotgun (WGS) entry which is preliminary data.</text>
</comment>
<evidence type="ECO:0000313" key="2">
    <source>
        <dbReference type="EMBL" id="KAJ1087837.1"/>
    </source>
</evidence>
<feature type="compositionally biased region" description="Basic and acidic residues" evidence="1">
    <location>
        <begin position="12"/>
        <end position="25"/>
    </location>
</feature>
<dbReference type="EMBL" id="JANPWB010000015">
    <property type="protein sequence ID" value="KAJ1087837.1"/>
    <property type="molecule type" value="Genomic_DNA"/>
</dbReference>
<keyword evidence="3" id="KW-1185">Reference proteome</keyword>
<organism evidence="2 3">
    <name type="scientific">Pleurodeles waltl</name>
    <name type="common">Iberian ribbed newt</name>
    <dbReference type="NCBI Taxonomy" id="8319"/>
    <lineage>
        <taxon>Eukaryota</taxon>
        <taxon>Metazoa</taxon>
        <taxon>Chordata</taxon>
        <taxon>Craniata</taxon>
        <taxon>Vertebrata</taxon>
        <taxon>Euteleostomi</taxon>
        <taxon>Amphibia</taxon>
        <taxon>Batrachia</taxon>
        <taxon>Caudata</taxon>
        <taxon>Salamandroidea</taxon>
        <taxon>Salamandridae</taxon>
        <taxon>Pleurodelinae</taxon>
        <taxon>Pleurodeles</taxon>
    </lineage>
</organism>
<dbReference type="AlphaFoldDB" id="A0AAV7L8H2"/>
<protein>
    <submittedName>
        <fullName evidence="2">Uncharacterized protein</fullName>
    </submittedName>
</protein>
<evidence type="ECO:0000313" key="3">
    <source>
        <dbReference type="Proteomes" id="UP001066276"/>
    </source>
</evidence>
<feature type="region of interest" description="Disordered" evidence="1">
    <location>
        <begin position="1"/>
        <end position="26"/>
    </location>
</feature>
<accession>A0AAV7L8H2</accession>
<name>A0AAV7L8H2_PLEWA</name>
<sequence>MSASPSHQTAHKLPERQVRRQETETRALQLSPGVCLSGHLRTNRRACLSRPFMRTRDDVMRLRVVSGRDVWEGAADLVRDVREPRAVTVSVAGAMRA</sequence>
<gene>
    <name evidence="2" type="ORF">NDU88_001000</name>
</gene>